<dbReference type="EMBL" id="CP090978">
    <property type="protein sequence ID" value="UJF33084.1"/>
    <property type="molecule type" value="Genomic_DNA"/>
</dbReference>
<protein>
    <submittedName>
        <fullName evidence="2">Uncharacterized protein</fullName>
    </submittedName>
</protein>
<feature type="transmembrane region" description="Helical" evidence="1">
    <location>
        <begin position="66"/>
        <end position="89"/>
    </location>
</feature>
<keyword evidence="1" id="KW-1133">Transmembrane helix</keyword>
<name>A0ABY3SIN4_9BACL</name>
<reference evidence="2 3" key="1">
    <citation type="journal article" date="2024" name="Int. J. Syst. Evol. Microbiol.">
        <title>Paenibacillus hexagrammi sp. nov., a novel bacterium isolated from the gut content of Hexagrammos agrammus.</title>
        <authorList>
            <person name="Jung H.K."/>
            <person name="Kim D.G."/>
            <person name="Zin H."/>
            <person name="Park J."/>
            <person name="Jung H."/>
            <person name="Kim Y.O."/>
            <person name="Kong H.J."/>
            <person name="Kim J.W."/>
            <person name="Kim Y.S."/>
        </authorList>
    </citation>
    <scope>NUCLEOTIDE SEQUENCE [LARGE SCALE GENOMIC DNA]</scope>
    <source>
        <strain evidence="2 3">YPD9-1</strain>
    </source>
</reference>
<dbReference type="Proteomes" id="UP001649230">
    <property type="component" value="Chromosome"/>
</dbReference>
<dbReference type="RefSeq" id="WP_235119425.1">
    <property type="nucleotide sequence ID" value="NZ_CP090978.1"/>
</dbReference>
<organism evidence="2 3">
    <name type="scientific">Paenibacillus hexagrammi</name>
    <dbReference type="NCBI Taxonomy" id="2908839"/>
    <lineage>
        <taxon>Bacteria</taxon>
        <taxon>Bacillati</taxon>
        <taxon>Bacillota</taxon>
        <taxon>Bacilli</taxon>
        <taxon>Bacillales</taxon>
        <taxon>Paenibacillaceae</taxon>
        <taxon>Paenibacillus</taxon>
    </lineage>
</organism>
<sequence>MVWSHWSSDRVIIFMIGLFYILLWAQVTMFHYRQNFHSKVMWAPVLLAPLICLVSIISTLANTSGWFGLTQVLFWLGAISGLIGFYYHVKGVGKRVGGYAFRNFLIGPPIMLPLLFSGLSILGLIAVYGG</sequence>
<accession>A0ABY3SIN4</accession>
<keyword evidence="1" id="KW-0812">Transmembrane</keyword>
<keyword evidence="1" id="KW-0472">Membrane</keyword>
<keyword evidence="3" id="KW-1185">Reference proteome</keyword>
<evidence type="ECO:0000256" key="1">
    <source>
        <dbReference type="SAM" id="Phobius"/>
    </source>
</evidence>
<evidence type="ECO:0000313" key="2">
    <source>
        <dbReference type="EMBL" id="UJF33084.1"/>
    </source>
</evidence>
<feature type="transmembrane region" description="Helical" evidence="1">
    <location>
        <begin position="110"/>
        <end position="129"/>
    </location>
</feature>
<feature type="transmembrane region" description="Helical" evidence="1">
    <location>
        <begin position="42"/>
        <end position="60"/>
    </location>
</feature>
<proteinExistence type="predicted"/>
<evidence type="ECO:0000313" key="3">
    <source>
        <dbReference type="Proteomes" id="UP001649230"/>
    </source>
</evidence>
<feature type="transmembrane region" description="Helical" evidence="1">
    <location>
        <begin position="12"/>
        <end position="30"/>
    </location>
</feature>
<gene>
    <name evidence="2" type="ORF">L0M14_26545</name>
</gene>